<organism evidence="2 3">
    <name type="scientific">Candidatus Magasanikbacteria bacterium RIFCSPLOWO2_12_FULL_43_12</name>
    <dbReference type="NCBI Taxonomy" id="1798692"/>
    <lineage>
        <taxon>Bacteria</taxon>
        <taxon>Candidatus Magasanikiibacteriota</taxon>
    </lineage>
</organism>
<feature type="transmembrane region" description="Helical" evidence="1">
    <location>
        <begin position="58"/>
        <end position="78"/>
    </location>
</feature>
<dbReference type="Proteomes" id="UP000178347">
    <property type="component" value="Unassembled WGS sequence"/>
</dbReference>
<sequence>MVFLIIFCSVGAAVLAQYCNKKLTGTEPVEEILIKMFFGCAFLSWIMALFLFQFNFNFYAAAIGFIGFLAMWSFTGGIKIGLTQTILLVPATSIVAVLLSSIFLAEWRFFDPRSLDGFLLLISSIGILGSTIFFATSRQQELTIRRQWVALAVPYVLISGLVSFLIKYFAVQQMSPTSFLVSWYSGAFLGSLLPFLIKGKWGIKIARDKLFLYLFSILATFVAMAASFWALILAPAALVLPLHSFLFVAGTVLVALFVFHEGKSFGWWERAGFATGLLSSILLLIGGYW</sequence>
<feature type="transmembrane region" description="Helical" evidence="1">
    <location>
        <begin position="85"/>
        <end position="105"/>
    </location>
</feature>
<feature type="transmembrane region" description="Helical" evidence="1">
    <location>
        <begin position="181"/>
        <end position="198"/>
    </location>
</feature>
<dbReference type="STRING" id="1798692.A3G00_02660"/>
<feature type="transmembrane region" description="Helical" evidence="1">
    <location>
        <begin position="210"/>
        <end position="232"/>
    </location>
</feature>
<reference evidence="2 3" key="1">
    <citation type="journal article" date="2016" name="Nat. Commun.">
        <title>Thousands of microbial genomes shed light on interconnected biogeochemical processes in an aquifer system.</title>
        <authorList>
            <person name="Anantharaman K."/>
            <person name="Brown C.T."/>
            <person name="Hug L.A."/>
            <person name="Sharon I."/>
            <person name="Castelle C.J."/>
            <person name="Probst A.J."/>
            <person name="Thomas B.C."/>
            <person name="Singh A."/>
            <person name="Wilkins M.J."/>
            <person name="Karaoz U."/>
            <person name="Brodie E.L."/>
            <person name="Williams K.H."/>
            <person name="Hubbard S.S."/>
            <person name="Banfield J.F."/>
        </authorList>
    </citation>
    <scope>NUCLEOTIDE SEQUENCE [LARGE SCALE GENOMIC DNA]</scope>
</reference>
<evidence type="ECO:0000313" key="2">
    <source>
        <dbReference type="EMBL" id="OGH74330.1"/>
    </source>
</evidence>
<proteinExistence type="predicted"/>
<feature type="transmembrane region" description="Helical" evidence="1">
    <location>
        <begin position="117"/>
        <end position="136"/>
    </location>
</feature>
<comment type="caution">
    <text evidence="2">The sequence shown here is derived from an EMBL/GenBank/DDBJ whole genome shotgun (WGS) entry which is preliminary data.</text>
</comment>
<feature type="transmembrane region" description="Helical" evidence="1">
    <location>
        <begin position="148"/>
        <end position="169"/>
    </location>
</feature>
<keyword evidence="1" id="KW-0472">Membrane</keyword>
<evidence type="ECO:0000256" key="1">
    <source>
        <dbReference type="SAM" id="Phobius"/>
    </source>
</evidence>
<protein>
    <recommendedName>
        <fullName evidence="4">EamA domain-containing protein</fullName>
    </recommendedName>
</protein>
<keyword evidence="1" id="KW-1133">Transmembrane helix</keyword>
<keyword evidence="1" id="KW-0812">Transmembrane</keyword>
<accession>A0A1F6MS29</accession>
<name>A0A1F6MS29_9BACT</name>
<evidence type="ECO:0008006" key="4">
    <source>
        <dbReference type="Google" id="ProtNLM"/>
    </source>
</evidence>
<dbReference type="AlphaFoldDB" id="A0A1F6MS29"/>
<feature type="transmembrane region" description="Helical" evidence="1">
    <location>
        <begin position="238"/>
        <end position="259"/>
    </location>
</feature>
<dbReference type="EMBL" id="MFQN01000019">
    <property type="protein sequence ID" value="OGH74330.1"/>
    <property type="molecule type" value="Genomic_DNA"/>
</dbReference>
<evidence type="ECO:0000313" key="3">
    <source>
        <dbReference type="Proteomes" id="UP000178347"/>
    </source>
</evidence>
<feature type="transmembrane region" description="Helical" evidence="1">
    <location>
        <begin position="271"/>
        <end position="288"/>
    </location>
</feature>
<feature type="transmembrane region" description="Helical" evidence="1">
    <location>
        <begin position="32"/>
        <end position="52"/>
    </location>
</feature>
<gene>
    <name evidence="2" type="ORF">A3G00_02660</name>
</gene>